<dbReference type="SUPFAM" id="SSF48403">
    <property type="entry name" value="Ankyrin repeat"/>
    <property type="match status" value="1"/>
</dbReference>
<evidence type="ECO:0000256" key="1">
    <source>
        <dbReference type="ARBA" id="ARBA00022737"/>
    </source>
</evidence>
<dbReference type="InterPro" id="IPR050745">
    <property type="entry name" value="Multifunctional_regulatory"/>
</dbReference>
<dbReference type="Gene3D" id="1.25.40.20">
    <property type="entry name" value="Ankyrin repeat-containing domain"/>
    <property type="match status" value="2"/>
</dbReference>
<feature type="repeat" description="ANK" evidence="3">
    <location>
        <begin position="464"/>
        <end position="500"/>
    </location>
</feature>
<dbReference type="PROSITE" id="PS50088">
    <property type="entry name" value="ANK_REPEAT"/>
    <property type="match status" value="2"/>
</dbReference>
<dbReference type="Pfam" id="PF12796">
    <property type="entry name" value="Ank_2"/>
    <property type="match status" value="1"/>
</dbReference>
<dbReference type="AlphaFoldDB" id="A0A6G1JMC2"/>
<evidence type="ECO:0000256" key="2">
    <source>
        <dbReference type="ARBA" id="ARBA00023043"/>
    </source>
</evidence>
<evidence type="ECO:0000256" key="3">
    <source>
        <dbReference type="PROSITE-ProRule" id="PRU00023"/>
    </source>
</evidence>
<keyword evidence="6" id="KW-1185">Reference proteome</keyword>
<evidence type="ECO:0000256" key="4">
    <source>
        <dbReference type="SAM" id="MobiDB-lite"/>
    </source>
</evidence>
<dbReference type="InterPro" id="IPR002110">
    <property type="entry name" value="Ankyrin_rpt"/>
</dbReference>
<dbReference type="PANTHER" id="PTHR24189">
    <property type="entry name" value="MYOTROPHIN"/>
    <property type="match status" value="1"/>
</dbReference>
<reference evidence="5" key="1">
    <citation type="journal article" date="2020" name="Stud. Mycol.">
        <title>101 Dothideomycetes genomes: a test case for predicting lifestyles and emergence of pathogens.</title>
        <authorList>
            <person name="Haridas S."/>
            <person name="Albert R."/>
            <person name="Binder M."/>
            <person name="Bloem J."/>
            <person name="Labutti K."/>
            <person name="Salamov A."/>
            <person name="Andreopoulos B."/>
            <person name="Baker S."/>
            <person name="Barry K."/>
            <person name="Bills G."/>
            <person name="Bluhm B."/>
            <person name="Cannon C."/>
            <person name="Castanera R."/>
            <person name="Culley D."/>
            <person name="Daum C."/>
            <person name="Ezra D."/>
            <person name="Gonzalez J."/>
            <person name="Henrissat B."/>
            <person name="Kuo A."/>
            <person name="Liang C."/>
            <person name="Lipzen A."/>
            <person name="Lutzoni F."/>
            <person name="Magnuson J."/>
            <person name="Mondo S."/>
            <person name="Nolan M."/>
            <person name="Ohm R."/>
            <person name="Pangilinan J."/>
            <person name="Park H.-J."/>
            <person name="Ramirez L."/>
            <person name="Alfaro M."/>
            <person name="Sun H."/>
            <person name="Tritt A."/>
            <person name="Yoshinaga Y."/>
            <person name="Zwiers L.-H."/>
            <person name="Turgeon B."/>
            <person name="Goodwin S."/>
            <person name="Spatafora J."/>
            <person name="Crous P."/>
            <person name="Grigoriev I."/>
        </authorList>
    </citation>
    <scope>NUCLEOTIDE SEQUENCE</scope>
    <source>
        <strain evidence="5">CBS 122367</strain>
    </source>
</reference>
<evidence type="ECO:0000313" key="5">
    <source>
        <dbReference type="EMBL" id="KAF2691381.1"/>
    </source>
</evidence>
<sequence length="502" mass="55032">MNTTLLNNLVAVGWTRAQVTTLYLFCAPCRPYSYATLNHPDSLARIVHVLRGKEFMPPKDAICVPFTIPSIISGWERGVELLGVRKVLEYPRNSLLGALDDGTDEANAGRPQKRQRSQVTSDSDAASPTLTTTDNSLELRQGEDVHIGLVDSIRGNDTTESSQLDTTAIIAADLIRPTVDDFSEAPPSTGVSLRIQNRQIAQDGTNSLAQHTNARTSSLEVDSTHVSENFDPYTQFEWLPPGLSFASQQLFTRMPFVLPYESQIFSVVQRGDIHATRELLTARKALIDVVDPYGLGLFYYASYYCWKGHGHAVAFGMCKALLEMGVNDSLPDDIGNTPEMTILDNILCGTAMGDPSLNRDSTITDIAVLFGLGSRDLWTEYMASRGFTEVHRILLRSHDNDFSLRDSLRSLEDHGMLSAIIDCADSQGRSPLAWAVEYGWANATDTLVSFGANPNQVRRSVGGHESPLLHLAIAGPSSTRSSEVVEILLNAGVDVNARDEEQ</sequence>
<protein>
    <submittedName>
        <fullName evidence="5">Uncharacterized protein</fullName>
    </submittedName>
</protein>
<organism evidence="5 6">
    <name type="scientific">Lentithecium fluviatile CBS 122367</name>
    <dbReference type="NCBI Taxonomy" id="1168545"/>
    <lineage>
        <taxon>Eukaryota</taxon>
        <taxon>Fungi</taxon>
        <taxon>Dikarya</taxon>
        <taxon>Ascomycota</taxon>
        <taxon>Pezizomycotina</taxon>
        <taxon>Dothideomycetes</taxon>
        <taxon>Pleosporomycetidae</taxon>
        <taxon>Pleosporales</taxon>
        <taxon>Massarineae</taxon>
        <taxon>Lentitheciaceae</taxon>
        <taxon>Lentithecium</taxon>
    </lineage>
</organism>
<feature type="region of interest" description="Disordered" evidence="4">
    <location>
        <begin position="99"/>
        <end position="135"/>
    </location>
</feature>
<evidence type="ECO:0000313" key="6">
    <source>
        <dbReference type="Proteomes" id="UP000799291"/>
    </source>
</evidence>
<feature type="compositionally biased region" description="Polar residues" evidence="4">
    <location>
        <begin position="117"/>
        <end position="135"/>
    </location>
</feature>
<keyword evidence="1" id="KW-0677">Repeat</keyword>
<dbReference type="EMBL" id="MU005569">
    <property type="protein sequence ID" value="KAF2691381.1"/>
    <property type="molecule type" value="Genomic_DNA"/>
</dbReference>
<proteinExistence type="predicted"/>
<keyword evidence="2 3" id="KW-0040">ANK repeat</keyword>
<gene>
    <name evidence="5" type="ORF">K458DRAFT_72</name>
</gene>
<dbReference type="PANTHER" id="PTHR24189:SF50">
    <property type="entry name" value="ANKYRIN REPEAT AND SOCS BOX PROTEIN 2"/>
    <property type="match status" value="1"/>
</dbReference>
<accession>A0A6G1JMC2</accession>
<dbReference type="OrthoDB" id="341259at2759"/>
<feature type="repeat" description="ANK" evidence="3">
    <location>
        <begin position="427"/>
        <end position="459"/>
    </location>
</feature>
<name>A0A6G1JMC2_9PLEO</name>
<dbReference type="Proteomes" id="UP000799291">
    <property type="component" value="Unassembled WGS sequence"/>
</dbReference>
<dbReference type="SMART" id="SM00248">
    <property type="entry name" value="ANK"/>
    <property type="match status" value="2"/>
</dbReference>
<dbReference type="InterPro" id="IPR036770">
    <property type="entry name" value="Ankyrin_rpt-contain_sf"/>
</dbReference>